<organism evidence="1 2">
    <name type="scientific">Monosporascus ibericus</name>
    <dbReference type="NCBI Taxonomy" id="155417"/>
    <lineage>
        <taxon>Eukaryota</taxon>
        <taxon>Fungi</taxon>
        <taxon>Dikarya</taxon>
        <taxon>Ascomycota</taxon>
        <taxon>Pezizomycotina</taxon>
        <taxon>Sordariomycetes</taxon>
        <taxon>Xylariomycetidae</taxon>
        <taxon>Xylariales</taxon>
        <taxon>Xylariales incertae sedis</taxon>
        <taxon>Monosporascus</taxon>
    </lineage>
</organism>
<evidence type="ECO:0000313" key="1">
    <source>
        <dbReference type="EMBL" id="RYP09349.1"/>
    </source>
</evidence>
<dbReference type="Proteomes" id="UP000293360">
    <property type="component" value="Unassembled WGS sequence"/>
</dbReference>
<dbReference type="EMBL" id="QJNU01000040">
    <property type="protein sequence ID" value="RYP09349.1"/>
    <property type="molecule type" value="Genomic_DNA"/>
</dbReference>
<proteinExistence type="predicted"/>
<protein>
    <submittedName>
        <fullName evidence="1">Uncharacterized protein</fullName>
    </submittedName>
</protein>
<reference evidence="1 2" key="1">
    <citation type="submission" date="2018-06" db="EMBL/GenBank/DDBJ databases">
        <title>Complete Genomes of Monosporascus.</title>
        <authorList>
            <person name="Robinson A.J."/>
            <person name="Natvig D.O."/>
        </authorList>
    </citation>
    <scope>NUCLEOTIDE SEQUENCE [LARGE SCALE GENOMIC DNA]</scope>
    <source>
        <strain evidence="1 2">CBS 110550</strain>
    </source>
</reference>
<evidence type="ECO:0000313" key="2">
    <source>
        <dbReference type="Proteomes" id="UP000293360"/>
    </source>
</evidence>
<accession>A0A4V1XCD3</accession>
<sequence>MDRPTFDGSGQGGDAKAHYGWWTGRHGAGAVKAGDGTGGNVSIAAGRAVPNGDFKMSGKGGNAVGNAGGAAKGGDGKGGSFTFS</sequence>
<dbReference type="AlphaFoldDB" id="A0A4V1XCD3"/>
<comment type="caution">
    <text evidence="1">The sequence shown here is derived from an EMBL/GenBank/DDBJ whole genome shotgun (WGS) entry which is preliminary data.</text>
</comment>
<gene>
    <name evidence="1" type="ORF">DL764_001331</name>
</gene>
<name>A0A4V1XCD3_9PEZI</name>
<keyword evidence="2" id="KW-1185">Reference proteome</keyword>